<dbReference type="GO" id="GO:0008289">
    <property type="term" value="F:lipid binding"/>
    <property type="evidence" value="ECO:0007669"/>
    <property type="project" value="InterPro"/>
</dbReference>
<dbReference type="VEuPathDB" id="TrichDB:TVAG_104730"/>
<dbReference type="AlphaFoldDB" id="A2FNU7"/>
<protein>
    <recommendedName>
        <fullName evidence="1">START domain-containing protein</fullName>
    </recommendedName>
</protein>
<evidence type="ECO:0000313" key="3">
    <source>
        <dbReference type="Proteomes" id="UP000001542"/>
    </source>
</evidence>
<dbReference type="Gene3D" id="3.30.530.20">
    <property type="match status" value="1"/>
</dbReference>
<dbReference type="Pfam" id="PF01852">
    <property type="entry name" value="START"/>
    <property type="match status" value="1"/>
</dbReference>
<dbReference type="InterPro" id="IPR002913">
    <property type="entry name" value="START_lipid-bd_dom"/>
</dbReference>
<dbReference type="SMR" id="A2FNU7"/>
<dbReference type="PROSITE" id="PS50848">
    <property type="entry name" value="START"/>
    <property type="match status" value="1"/>
</dbReference>
<dbReference type="RefSeq" id="XP_001306358.1">
    <property type="nucleotide sequence ID" value="XM_001306357.1"/>
</dbReference>
<dbReference type="OrthoDB" id="196858at2759"/>
<gene>
    <name evidence="2" type="ORF">TVAG_104730</name>
</gene>
<dbReference type="PANTHER" id="PTHR19308">
    <property type="entry name" value="PHOSPHATIDYLCHOLINE TRANSFER PROTEIN"/>
    <property type="match status" value="1"/>
</dbReference>
<name>A2FNU7_TRIV3</name>
<dbReference type="CDD" id="cd00177">
    <property type="entry name" value="START"/>
    <property type="match status" value="1"/>
</dbReference>
<reference evidence="2" key="1">
    <citation type="submission" date="2006-10" db="EMBL/GenBank/DDBJ databases">
        <authorList>
            <person name="Amadeo P."/>
            <person name="Zhao Q."/>
            <person name="Wortman J."/>
            <person name="Fraser-Liggett C."/>
            <person name="Carlton J."/>
        </authorList>
    </citation>
    <scope>NUCLEOTIDE SEQUENCE</scope>
    <source>
        <strain evidence="2">G3</strain>
    </source>
</reference>
<evidence type="ECO:0000259" key="1">
    <source>
        <dbReference type="PROSITE" id="PS50848"/>
    </source>
</evidence>
<sequence>MSQVDITEEEYKQFDEQLTKVNDEILANLNSPEWKFSKDEADGCKIYVRHVADSSYDMIKATISIPVSQRDALEAIKPCKEITPKTPKAENEGLLERKIFNYDEKDPSARAFIYCSTPSPFPLVAGRDFLLYRKVIEKDDKLCYTHTSVVCDKIMPQKKGFVRGLMKQQAFIFEKDPSNPEHTLLSFILHTEIGGSIPTFAYNMAAVGQGKSVIELRKRAIEYVKNNSNKAE</sequence>
<keyword evidence="3" id="KW-1185">Reference proteome</keyword>
<feature type="domain" description="START" evidence="1">
    <location>
        <begin position="26"/>
        <end position="215"/>
    </location>
</feature>
<dbReference type="SUPFAM" id="SSF55961">
    <property type="entry name" value="Bet v1-like"/>
    <property type="match status" value="1"/>
</dbReference>
<reference evidence="2" key="2">
    <citation type="journal article" date="2007" name="Science">
        <title>Draft genome sequence of the sexually transmitted pathogen Trichomonas vaginalis.</title>
        <authorList>
            <person name="Carlton J.M."/>
            <person name="Hirt R.P."/>
            <person name="Silva J.C."/>
            <person name="Delcher A.L."/>
            <person name="Schatz M."/>
            <person name="Zhao Q."/>
            <person name="Wortman J.R."/>
            <person name="Bidwell S.L."/>
            <person name="Alsmark U.C.M."/>
            <person name="Besteiro S."/>
            <person name="Sicheritz-Ponten T."/>
            <person name="Noel C.J."/>
            <person name="Dacks J.B."/>
            <person name="Foster P.G."/>
            <person name="Simillion C."/>
            <person name="Van de Peer Y."/>
            <person name="Miranda-Saavedra D."/>
            <person name="Barton G.J."/>
            <person name="Westrop G.D."/>
            <person name="Mueller S."/>
            <person name="Dessi D."/>
            <person name="Fiori P.L."/>
            <person name="Ren Q."/>
            <person name="Paulsen I."/>
            <person name="Zhang H."/>
            <person name="Bastida-Corcuera F.D."/>
            <person name="Simoes-Barbosa A."/>
            <person name="Brown M.T."/>
            <person name="Hayes R.D."/>
            <person name="Mukherjee M."/>
            <person name="Okumura C.Y."/>
            <person name="Schneider R."/>
            <person name="Smith A.J."/>
            <person name="Vanacova S."/>
            <person name="Villalvazo M."/>
            <person name="Haas B.J."/>
            <person name="Pertea M."/>
            <person name="Feldblyum T.V."/>
            <person name="Utterback T.R."/>
            <person name="Shu C.L."/>
            <person name="Osoegawa K."/>
            <person name="de Jong P.J."/>
            <person name="Hrdy I."/>
            <person name="Horvathova L."/>
            <person name="Zubacova Z."/>
            <person name="Dolezal P."/>
            <person name="Malik S.B."/>
            <person name="Logsdon J.M. Jr."/>
            <person name="Henze K."/>
            <person name="Gupta A."/>
            <person name="Wang C.C."/>
            <person name="Dunne R.L."/>
            <person name="Upcroft J.A."/>
            <person name="Upcroft P."/>
            <person name="White O."/>
            <person name="Salzberg S.L."/>
            <person name="Tang P."/>
            <person name="Chiu C.-H."/>
            <person name="Lee Y.-S."/>
            <person name="Embley T.M."/>
            <person name="Coombs G.H."/>
            <person name="Mottram J.C."/>
            <person name="Tachezy J."/>
            <person name="Fraser-Liggett C.M."/>
            <person name="Johnson P.J."/>
        </authorList>
    </citation>
    <scope>NUCLEOTIDE SEQUENCE [LARGE SCALE GENOMIC DNA]</scope>
    <source>
        <strain evidence="2">G3</strain>
    </source>
</reference>
<accession>A2FNU7</accession>
<dbReference type="InterPro" id="IPR051213">
    <property type="entry name" value="START_lipid_transfer"/>
</dbReference>
<dbReference type="VEuPathDB" id="TrichDB:TVAGG3_0655730"/>
<dbReference type="InParanoid" id="A2FNU7"/>
<dbReference type="Proteomes" id="UP000001542">
    <property type="component" value="Unassembled WGS sequence"/>
</dbReference>
<dbReference type="EMBL" id="DS113913">
    <property type="protein sequence ID" value="EAX93428.1"/>
    <property type="molecule type" value="Genomic_DNA"/>
</dbReference>
<dbReference type="PANTHER" id="PTHR19308:SF56">
    <property type="entry name" value="START DOMAIN-CONTAINING PROTEIN"/>
    <property type="match status" value="1"/>
</dbReference>
<organism evidence="2 3">
    <name type="scientific">Trichomonas vaginalis (strain ATCC PRA-98 / G3)</name>
    <dbReference type="NCBI Taxonomy" id="412133"/>
    <lineage>
        <taxon>Eukaryota</taxon>
        <taxon>Metamonada</taxon>
        <taxon>Parabasalia</taxon>
        <taxon>Trichomonadida</taxon>
        <taxon>Trichomonadidae</taxon>
        <taxon>Trichomonas</taxon>
    </lineage>
</organism>
<evidence type="ECO:0000313" key="2">
    <source>
        <dbReference type="EMBL" id="EAX93428.1"/>
    </source>
</evidence>
<proteinExistence type="predicted"/>
<dbReference type="InterPro" id="IPR023393">
    <property type="entry name" value="START-like_dom_sf"/>
</dbReference>
<dbReference type="KEGG" id="tva:4751146"/>
<dbReference type="GO" id="GO:0005737">
    <property type="term" value="C:cytoplasm"/>
    <property type="evidence" value="ECO:0007669"/>
    <property type="project" value="UniProtKB-ARBA"/>
</dbReference>